<dbReference type="Gene3D" id="1.20.58.80">
    <property type="entry name" value="Phosphotransferase system, lactose/cellobiose-type IIA subunit"/>
    <property type="match status" value="1"/>
</dbReference>
<feature type="active site" description="Tele-phosphohistidine intermediate" evidence="5">
    <location>
        <position position="78"/>
    </location>
</feature>
<reference evidence="8" key="1">
    <citation type="submission" date="2023-01" db="EMBL/GenBank/DDBJ databases">
        <title>Human gut microbiome strain richness.</title>
        <authorList>
            <person name="Chen-Liaw A."/>
        </authorList>
    </citation>
    <scope>NUCLEOTIDE SEQUENCE</scope>
    <source>
        <strain evidence="8">D8_m1001271B151109d0_201107</strain>
    </source>
</reference>
<protein>
    <submittedName>
        <fullName evidence="8">PTS lactose/cellobiose transporter subunit IIA</fullName>
    </submittedName>
</protein>
<dbReference type="PROSITE" id="PS51095">
    <property type="entry name" value="PTS_EIIA_TYPE_3"/>
    <property type="match status" value="1"/>
</dbReference>
<gene>
    <name evidence="8" type="ORF">PND82_10345</name>
</gene>
<feature type="modified residue" description="Phosphohistidine; by HPr" evidence="7">
    <location>
        <position position="78"/>
    </location>
</feature>
<dbReference type="PIRSF" id="PIRSF000699">
    <property type="entry name" value="PTS_IILac_III"/>
    <property type="match status" value="1"/>
</dbReference>
<proteinExistence type="predicted"/>
<accession>A0AAW6CZW1</accession>
<name>A0AAW6CZW1_9FIRM</name>
<keyword evidence="1" id="KW-0813">Transport</keyword>
<dbReference type="GO" id="GO:0016740">
    <property type="term" value="F:transferase activity"/>
    <property type="evidence" value="ECO:0007669"/>
    <property type="project" value="UniProtKB-KW"/>
</dbReference>
<evidence type="ECO:0000256" key="7">
    <source>
        <dbReference type="PROSITE-ProRule" id="PRU00418"/>
    </source>
</evidence>
<keyword evidence="4" id="KW-0598">Phosphotransferase system</keyword>
<comment type="caution">
    <text evidence="8">The sequence shown here is derived from an EMBL/GenBank/DDBJ whole genome shotgun (WGS) entry which is preliminary data.</text>
</comment>
<dbReference type="SUPFAM" id="SSF46973">
    <property type="entry name" value="Enzyme IIa from lactose specific PTS, IIa-lac"/>
    <property type="match status" value="1"/>
</dbReference>
<dbReference type="Pfam" id="PF02255">
    <property type="entry name" value="PTS_IIA"/>
    <property type="match status" value="1"/>
</dbReference>
<organism evidence="8 9">
    <name type="scientific">Faecalicoccus pleomorphus</name>
    <dbReference type="NCBI Taxonomy" id="1323"/>
    <lineage>
        <taxon>Bacteria</taxon>
        <taxon>Bacillati</taxon>
        <taxon>Bacillota</taxon>
        <taxon>Erysipelotrichia</taxon>
        <taxon>Erysipelotrichales</taxon>
        <taxon>Erysipelotrichaceae</taxon>
        <taxon>Faecalicoccus</taxon>
    </lineage>
</organism>
<evidence type="ECO:0000256" key="1">
    <source>
        <dbReference type="ARBA" id="ARBA00022448"/>
    </source>
</evidence>
<keyword evidence="6" id="KW-0479">Metal-binding</keyword>
<evidence type="ECO:0000256" key="6">
    <source>
        <dbReference type="PIRSR" id="PIRSR000699-2"/>
    </source>
</evidence>
<evidence type="ECO:0000256" key="3">
    <source>
        <dbReference type="ARBA" id="ARBA00022679"/>
    </source>
</evidence>
<dbReference type="GO" id="GO:0046872">
    <property type="term" value="F:metal ion binding"/>
    <property type="evidence" value="ECO:0007669"/>
    <property type="project" value="UniProtKB-KW"/>
</dbReference>
<evidence type="ECO:0000256" key="2">
    <source>
        <dbReference type="ARBA" id="ARBA00022597"/>
    </source>
</evidence>
<dbReference type="AlphaFoldDB" id="A0AAW6CZW1"/>
<evidence type="ECO:0000313" key="9">
    <source>
        <dbReference type="Proteomes" id="UP001212981"/>
    </source>
</evidence>
<dbReference type="RefSeq" id="WP_205139416.1">
    <property type="nucleotide sequence ID" value="NZ_JACJIZ010000006.1"/>
</dbReference>
<evidence type="ECO:0000256" key="5">
    <source>
        <dbReference type="PIRSR" id="PIRSR000699-1"/>
    </source>
</evidence>
<dbReference type="InterPro" id="IPR036542">
    <property type="entry name" value="PTS_IIA_lac/cel_sf"/>
</dbReference>
<feature type="binding site" evidence="6">
    <location>
        <position position="81"/>
    </location>
    <ligand>
        <name>Mg(2+)</name>
        <dbReference type="ChEBI" id="CHEBI:18420"/>
        <note>ligand shared between all trimeric partners</note>
    </ligand>
</feature>
<dbReference type="PANTHER" id="PTHR34382:SF7">
    <property type="entry name" value="PTS SYSTEM N,N'-DIACETYLCHITOBIOSE-SPECIFIC EIIA COMPONENT"/>
    <property type="match status" value="1"/>
</dbReference>
<keyword evidence="3" id="KW-0808">Transferase</keyword>
<dbReference type="Proteomes" id="UP001212981">
    <property type="component" value="Unassembled WGS sequence"/>
</dbReference>
<dbReference type="InterPro" id="IPR003188">
    <property type="entry name" value="PTS_IIA_lac/cel"/>
</dbReference>
<keyword evidence="6" id="KW-0460">Magnesium</keyword>
<dbReference type="GO" id="GO:0009401">
    <property type="term" value="P:phosphoenolpyruvate-dependent sugar phosphotransferase system"/>
    <property type="evidence" value="ECO:0007669"/>
    <property type="project" value="UniProtKB-KW"/>
</dbReference>
<keyword evidence="2" id="KW-0762">Sugar transport</keyword>
<evidence type="ECO:0000256" key="4">
    <source>
        <dbReference type="ARBA" id="ARBA00022683"/>
    </source>
</evidence>
<dbReference type="PANTHER" id="PTHR34382">
    <property type="entry name" value="PTS SYSTEM N,N'-DIACETYLCHITOBIOSE-SPECIFIC EIIA COMPONENT"/>
    <property type="match status" value="1"/>
</dbReference>
<sequence length="113" mass="12728">MMSEETVQSAMSIILNAGDARVACKEALDAISEFDFEKAEEKLKESHEKITAAHKVQTDAIQGETRGEESEYSLLFAHAQDTLMTIYSEINIAKQLLKIFKSYEKRIAALEEK</sequence>
<evidence type="ECO:0000313" key="8">
    <source>
        <dbReference type="EMBL" id="MDB7983215.1"/>
    </source>
</evidence>
<dbReference type="EMBL" id="JAQLXO010000025">
    <property type="protein sequence ID" value="MDB7983215.1"/>
    <property type="molecule type" value="Genomic_DNA"/>
</dbReference>
<comment type="cofactor">
    <cofactor evidence="6">
        <name>Mg(2+)</name>
        <dbReference type="ChEBI" id="CHEBI:18420"/>
    </cofactor>
    <text evidence="6">Binds 1 Mg(2+) ion per trimer.</text>
</comment>